<dbReference type="PRINTS" id="PR00455">
    <property type="entry name" value="HTHTETR"/>
</dbReference>
<gene>
    <name evidence="4" type="ORF">H5993_06115</name>
</gene>
<organism evidence="4 5">
    <name type="scientific">Limosilactobacillus alvi</name>
    <dbReference type="NCBI Taxonomy" id="990412"/>
    <lineage>
        <taxon>Bacteria</taxon>
        <taxon>Bacillati</taxon>
        <taxon>Bacillota</taxon>
        <taxon>Bacilli</taxon>
        <taxon>Lactobacillales</taxon>
        <taxon>Lactobacillaceae</taxon>
        <taxon>Limosilactobacillus</taxon>
    </lineage>
</organism>
<keyword evidence="1 2" id="KW-0238">DNA-binding</keyword>
<evidence type="ECO:0000256" key="2">
    <source>
        <dbReference type="PROSITE-ProRule" id="PRU00335"/>
    </source>
</evidence>
<comment type="caution">
    <text evidence="4">The sequence shown here is derived from an EMBL/GenBank/DDBJ whole genome shotgun (WGS) entry which is preliminary data.</text>
</comment>
<evidence type="ECO:0000259" key="3">
    <source>
        <dbReference type="PROSITE" id="PS50977"/>
    </source>
</evidence>
<proteinExistence type="predicted"/>
<dbReference type="Gene3D" id="1.10.10.60">
    <property type="entry name" value="Homeodomain-like"/>
    <property type="match status" value="1"/>
</dbReference>
<dbReference type="InterPro" id="IPR050109">
    <property type="entry name" value="HTH-type_TetR-like_transc_reg"/>
</dbReference>
<dbReference type="Gene3D" id="1.10.357.10">
    <property type="entry name" value="Tetracycline Repressor, domain 2"/>
    <property type="match status" value="1"/>
</dbReference>
<evidence type="ECO:0000313" key="4">
    <source>
        <dbReference type="EMBL" id="MBM6754329.1"/>
    </source>
</evidence>
<evidence type="ECO:0000313" key="5">
    <source>
        <dbReference type="Proteomes" id="UP000776629"/>
    </source>
</evidence>
<name>A0ABS2EPF9_9LACO</name>
<dbReference type="PROSITE" id="PS50977">
    <property type="entry name" value="HTH_TETR_2"/>
    <property type="match status" value="1"/>
</dbReference>
<dbReference type="PANTHER" id="PTHR30055">
    <property type="entry name" value="HTH-TYPE TRANSCRIPTIONAL REGULATOR RUTR"/>
    <property type="match status" value="1"/>
</dbReference>
<dbReference type="Proteomes" id="UP000776629">
    <property type="component" value="Unassembled WGS sequence"/>
</dbReference>
<dbReference type="InterPro" id="IPR023772">
    <property type="entry name" value="DNA-bd_HTH_TetR-type_CS"/>
</dbReference>
<accession>A0ABS2EPF9</accession>
<dbReference type="InterPro" id="IPR009057">
    <property type="entry name" value="Homeodomain-like_sf"/>
</dbReference>
<dbReference type="EMBL" id="JACJJQ010000025">
    <property type="protein sequence ID" value="MBM6754329.1"/>
    <property type="molecule type" value="Genomic_DNA"/>
</dbReference>
<protein>
    <submittedName>
        <fullName evidence="4">TetR/AcrR family transcriptional regulator</fullName>
    </submittedName>
</protein>
<evidence type="ECO:0000256" key="1">
    <source>
        <dbReference type="ARBA" id="ARBA00023125"/>
    </source>
</evidence>
<dbReference type="SUPFAM" id="SSF46689">
    <property type="entry name" value="Homeodomain-like"/>
    <property type="match status" value="1"/>
</dbReference>
<feature type="DNA-binding region" description="H-T-H motif" evidence="2">
    <location>
        <begin position="31"/>
        <end position="50"/>
    </location>
</feature>
<sequence>MRRAEQLAKTRNAILTTATKLFLEHGFAGTSTRDIAKQIGITQPALYHHFTDKEELYLTVLTELCGKVRQETNKVLRKTDLTPEERLYRIAKVYLKYHPLNIYAQYQTALRQLTPSAQHKLNMIFTMDYLEPLSEYFKLPDVKLRPDLMPKEAAELLIASLAPLFGTFQKIGGRSLNAEQRQRLIIDAIITGLTDQAHQDDRK</sequence>
<keyword evidence="5" id="KW-1185">Reference proteome</keyword>
<dbReference type="RefSeq" id="WP_204776651.1">
    <property type="nucleotide sequence ID" value="NZ_JACJJQ010000025.1"/>
</dbReference>
<feature type="domain" description="HTH tetR-type" evidence="3">
    <location>
        <begin position="8"/>
        <end position="68"/>
    </location>
</feature>
<reference evidence="4 5" key="1">
    <citation type="journal article" date="2021" name="Sci. Rep.">
        <title>The distribution of antibiotic resistance genes in chicken gut microbiota commensals.</title>
        <authorList>
            <person name="Juricova H."/>
            <person name="Matiasovicova J."/>
            <person name="Kubasova T."/>
            <person name="Cejkova D."/>
            <person name="Rychlik I."/>
        </authorList>
    </citation>
    <scope>NUCLEOTIDE SEQUENCE [LARGE SCALE GENOMIC DNA]</scope>
    <source>
        <strain evidence="4 5">An810</strain>
    </source>
</reference>
<dbReference type="Pfam" id="PF00440">
    <property type="entry name" value="TetR_N"/>
    <property type="match status" value="1"/>
</dbReference>
<dbReference type="PANTHER" id="PTHR30055:SF226">
    <property type="entry name" value="HTH-TYPE TRANSCRIPTIONAL REGULATOR PKSA"/>
    <property type="match status" value="1"/>
</dbReference>
<dbReference type="InterPro" id="IPR001647">
    <property type="entry name" value="HTH_TetR"/>
</dbReference>
<dbReference type="PROSITE" id="PS01081">
    <property type="entry name" value="HTH_TETR_1"/>
    <property type="match status" value="1"/>
</dbReference>